<dbReference type="Proteomes" id="UP001552299">
    <property type="component" value="Unassembled WGS sequence"/>
</dbReference>
<evidence type="ECO:0000256" key="1">
    <source>
        <dbReference type="SAM" id="MobiDB-lite"/>
    </source>
</evidence>
<evidence type="ECO:0000313" key="3">
    <source>
        <dbReference type="Proteomes" id="UP001552299"/>
    </source>
</evidence>
<protein>
    <submittedName>
        <fullName evidence="2">Uncharacterized protein</fullName>
    </submittedName>
</protein>
<proteinExistence type="predicted"/>
<gene>
    <name evidence="2" type="ORF">M5K25_015706</name>
</gene>
<evidence type="ECO:0000313" key="2">
    <source>
        <dbReference type="EMBL" id="KAL0915300.1"/>
    </source>
</evidence>
<name>A0ABD0URR9_DENTH</name>
<dbReference type="AlphaFoldDB" id="A0ABD0URR9"/>
<sequence length="281" mass="31707">MSSGSCSYWDATSASWCYPQRRWTKLVPTISFIQKIQEDETVGDYLDRILYRLTLSVEEQICHRQCLIVTRRPPPPESATDPLKKNLCFLFFVLISCLLREINRFIAINPQIAVQKNSSSRNSISPPAAAPLLQTGSRSLSRENSVTRDDCQLGKTFYVPPPSPKPGFENSETHREALHVGSIQFSMRCQRMTSKEKERPYQVARKPINSFMTEREHLDEESGNGGAAGEASVLPLVGHLLKKGIPAYFPGAGPAERYLRGARNSRALQWRRRNLDQRGIG</sequence>
<accession>A0ABD0URR9</accession>
<feature type="compositionally biased region" description="Polar residues" evidence="1">
    <location>
        <begin position="134"/>
        <end position="144"/>
    </location>
</feature>
<keyword evidence="3" id="KW-1185">Reference proteome</keyword>
<feature type="region of interest" description="Disordered" evidence="1">
    <location>
        <begin position="117"/>
        <end position="147"/>
    </location>
</feature>
<organism evidence="2 3">
    <name type="scientific">Dendrobium thyrsiflorum</name>
    <name type="common">Pinecone-like raceme dendrobium</name>
    <name type="synonym">Orchid</name>
    <dbReference type="NCBI Taxonomy" id="117978"/>
    <lineage>
        <taxon>Eukaryota</taxon>
        <taxon>Viridiplantae</taxon>
        <taxon>Streptophyta</taxon>
        <taxon>Embryophyta</taxon>
        <taxon>Tracheophyta</taxon>
        <taxon>Spermatophyta</taxon>
        <taxon>Magnoliopsida</taxon>
        <taxon>Liliopsida</taxon>
        <taxon>Asparagales</taxon>
        <taxon>Orchidaceae</taxon>
        <taxon>Epidendroideae</taxon>
        <taxon>Malaxideae</taxon>
        <taxon>Dendrobiinae</taxon>
        <taxon>Dendrobium</taxon>
    </lineage>
</organism>
<reference evidence="2 3" key="1">
    <citation type="journal article" date="2024" name="Plant Biotechnol. J.">
        <title>Dendrobium thyrsiflorum genome and its molecular insights into genes involved in important horticultural traits.</title>
        <authorList>
            <person name="Chen B."/>
            <person name="Wang J.Y."/>
            <person name="Zheng P.J."/>
            <person name="Li K.L."/>
            <person name="Liang Y.M."/>
            <person name="Chen X.F."/>
            <person name="Zhang C."/>
            <person name="Zhao X."/>
            <person name="He X."/>
            <person name="Zhang G.Q."/>
            <person name="Liu Z.J."/>
            <person name="Xu Q."/>
        </authorList>
    </citation>
    <scope>NUCLEOTIDE SEQUENCE [LARGE SCALE GENOMIC DNA]</scope>
    <source>
        <strain evidence="2">GZMU011</strain>
    </source>
</reference>
<comment type="caution">
    <text evidence="2">The sequence shown here is derived from an EMBL/GenBank/DDBJ whole genome shotgun (WGS) entry which is preliminary data.</text>
</comment>
<dbReference type="EMBL" id="JANQDX010000012">
    <property type="protein sequence ID" value="KAL0915300.1"/>
    <property type="molecule type" value="Genomic_DNA"/>
</dbReference>